<protein>
    <submittedName>
        <fullName evidence="8">Alkaline phosphatase</fullName>
        <ecNumber evidence="8">3.1.3.1</ecNumber>
    </submittedName>
</protein>
<feature type="binding site" evidence="3">
    <location>
        <position position="73"/>
    </location>
    <ligand>
        <name>Zn(2+)</name>
        <dbReference type="ChEBI" id="CHEBI:29105"/>
        <label>2</label>
    </ligand>
</feature>
<feature type="binding site" evidence="3">
    <location>
        <position position="341"/>
    </location>
    <ligand>
        <name>Mg(2+)</name>
        <dbReference type="ChEBI" id="CHEBI:18420"/>
    </ligand>
</feature>
<evidence type="ECO:0000256" key="2">
    <source>
        <dbReference type="PIRSR" id="PIRSR601952-1"/>
    </source>
</evidence>
<organism evidence="8 9">
    <name type="scientific">Aeromicrobium piscarium</name>
    <dbReference type="NCBI Taxonomy" id="2590901"/>
    <lineage>
        <taxon>Bacteria</taxon>
        <taxon>Bacillati</taxon>
        <taxon>Actinomycetota</taxon>
        <taxon>Actinomycetes</taxon>
        <taxon>Propionibacteriales</taxon>
        <taxon>Nocardioidaceae</taxon>
        <taxon>Aeromicrobium</taxon>
    </lineage>
</organism>
<dbReference type="GO" id="GO:0046872">
    <property type="term" value="F:metal ion binding"/>
    <property type="evidence" value="ECO:0007669"/>
    <property type="project" value="UniProtKB-KW"/>
</dbReference>
<dbReference type="EMBL" id="VLNT01000013">
    <property type="protein sequence ID" value="TSD58630.1"/>
    <property type="molecule type" value="Genomic_DNA"/>
</dbReference>
<feature type="transmembrane region" description="Helical" evidence="7">
    <location>
        <begin position="592"/>
        <end position="614"/>
    </location>
</feature>
<evidence type="ECO:0000256" key="5">
    <source>
        <dbReference type="RuleBase" id="RU003946"/>
    </source>
</evidence>
<dbReference type="RefSeq" id="WP_143914196.1">
    <property type="nucleotide sequence ID" value="NZ_VLNT01000013.1"/>
</dbReference>
<feature type="binding site" evidence="3">
    <location>
        <position position="389"/>
    </location>
    <ligand>
        <name>Zn(2+)</name>
        <dbReference type="ChEBI" id="CHEBI:29105"/>
        <label>2</label>
    </ligand>
</feature>
<accession>A0A554RX23</accession>
<dbReference type="PANTHER" id="PTHR11596">
    <property type="entry name" value="ALKALINE PHOSPHATASE"/>
    <property type="match status" value="1"/>
</dbReference>
<keyword evidence="4" id="KW-1015">Disulfide bond</keyword>
<dbReference type="InterPro" id="IPR001952">
    <property type="entry name" value="Alkaline_phosphatase"/>
</dbReference>
<dbReference type="Pfam" id="PF00245">
    <property type="entry name" value="Alk_phosphatase"/>
    <property type="match status" value="1"/>
</dbReference>
<keyword evidence="7" id="KW-0472">Membrane</keyword>
<evidence type="ECO:0000256" key="4">
    <source>
        <dbReference type="PIRSR" id="PIRSR601952-3"/>
    </source>
</evidence>
<keyword evidence="1" id="KW-0597">Phosphoprotein</keyword>
<evidence type="ECO:0000313" key="9">
    <source>
        <dbReference type="Proteomes" id="UP000316988"/>
    </source>
</evidence>
<dbReference type="EC" id="3.1.3.1" evidence="8"/>
<feature type="disulfide bond" evidence="4">
    <location>
        <begin position="306"/>
        <end position="355"/>
    </location>
</feature>
<name>A0A554RX23_9ACTN</name>
<dbReference type="PANTHER" id="PTHR11596:SF5">
    <property type="entry name" value="ALKALINE PHOSPHATASE"/>
    <property type="match status" value="1"/>
</dbReference>
<feature type="binding site" evidence="3">
    <location>
        <position position="346"/>
    </location>
    <ligand>
        <name>Zn(2+)</name>
        <dbReference type="ChEBI" id="CHEBI:29105"/>
        <label>2</label>
    </ligand>
</feature>
<evidence type="ECO:0000256" key="3">
    <source>
        <dbReference type="PIRSR" id="PIRSR601952-2"/>
    </source>
</evidence>
<dbReference type="InterPro" id="IPR017850">
    <property type="entry name" value="Alkaline_phosphatase_core_sf"/>
</dbReference>
<sequence>MSTRRAPAARWSAGLAVGALTIGVGSGLVAPASAAEDHTHNGGAARLSGDQTQAIRDSIVDGPAKNVILIIGDGMGDSEITVARNYAEGAGGTFAGIDALPLTGSYTTWAVDEDGSPNYASESASTATAWSTGTKTVNGRLGVDVDNAAQSTLLEIAKANGRKTGNVSTAEIQDATPGAQVSHISQRGCYGPEETSAKCADEALESGGLGSISEQLLNLRPDVTLGGGAASFSQSAKAGPWEGETLFTQAEQRGYQLVNDLDGLDAVTAADQSRPLLGLFTDGNFPVRWQGPQATIGGGDQAAQQCRENPERLNTGLSLRSLTSKAVDLLDNNDGFFLQVEGASIDKQDHAADACGQIGETVDLDEAVQAALDFAKADGDTLVIVTADHAHTSQIVGSTPPGLSARLQTDEGQSMIVSYGTAPAGGSQQHTGSQVRIAAYGPGGANVVGLTDQTDVFFTSIGALQLNRDLAALSADASITSSADEVAPGEEFTVSVQNLKADWTTEATAGEADLGQKDVIDGSVDYTVTAPAEPGEIAVAVTGSQTDTSLSVPVVVTDGAGGGAGPGGDDGQDDGGASPAPSDKGGSLPMTGATITLLLLLVAATAIAAGTAIARHRRHGITV</sequence>
<keyword evidence="9" id="KW-1185">Reference proteome</keyword>
<feature type="disulfide bond" evidence="4">
    <location>
        <begin position="189"/>
        <end position="199"/>
    </location>
</feature>
<evidence type="ECO:0000256" key="7">
    <source>
        <dbReference type="SAM" id="Phobius"/>
    </source>
</evidence>
<feature type="binding site" evidence="3">
    <location>
        <position position="174"/>
    </location>
    <ligand>
        <name>Mg(2+)</name>
        <dbReference type="ChEBI" id="CHEBI:18420"/>
    </ligand>
</feature>
<dbReference type="SUPFAM" id="SSF53649">
    <property type="entry name" value="Alkaline phosphatase-like"/>
    <property type="match status" value="1"/>
</dbReference>
<reference evidence="8 9" key="1">
    <citation type="submission" date="2019-07" db="EMBL/GenBank/DDBJ databases">
        <authorList>
            <person name="Zhao L.H."/>
        </authorList>
    </citation>
    <scope>NUCLEOTIDE SEQUENCE [LARGE SCALE GENOMIC DNA]</scope>
    <source>
        <strain evidence="8 9">Co35</strain>
    </source>
</reference>
<feature type="binding site" evidence="3">
    <location>
        <position position="388"/>
    </location>
    <ligand>
        <name>Zn(2+)</name>
        <dbReference type="ChEBI" id="CHEBI:29105"/>
        <label>2</label>
    </ligand>
</feature>
<dbReference type="AlphaFoldDB" id="A0A554RX23"/>
<dbReference type="GO" id="GO:0004035">
    <property type="term" value="F:alkaline phosphatase activity"/>
    <property type="evidence" value="ECO:0007669"/>
    <property type="project" value="UniProtKB-EC"/>
</dbReference>
<keyword evidence="3" id="KW-0479">Metal-binding</keyword>
<keyword evidence="7" id="KW-1133">Transmembrane helix</keyword>
<dbReference type="Proteomes" id="UP000316988">
    <property type="component" value="Unassembled WGS sequence"/>
</dbReference>
<feature type="binding site" evidence="3">
    <location>
        <position position="350"/>
    </location>
    <ligand>
        <name>Zn(2+)</name>
        <dbReference type="ChEBI" id="CHEBI:29105"/>
        <label>2</label>
    </ligand>
</feature>
<dbReference type="Gene3D" id="3.40.720.10">
    <property type="entry name" value="Alkaline Phosphatase, subunit A"/>
    <property type="match status" value="1"/>
</dbReference>
<dbReference type="NCBIfam" id="NF007810">
    <property type="entry name" value="PRK10518.1"/>
    <property type="match status" value="1"/>
</dbReference>
<comment type="caution">
    <text evidence="8">The sequence shown here is derived from an EMBL/GenBank/DDBJ whole genome shotgun (WGS) entry which is preliminary data.</text>
</comment>
<keyword evidence="8" id="KW-0378">Hydrolase</keyword>
<evidence type="ECO:0000256" key="1">
    <source>
        <dbReference type="ARBA" id="ARBA00022553"/>
    </source>
</evidence>
<dbReference type="OrthoDB" id="9794455at2"/>
<evidence type="ECO:0000313" key="8">
    <source>
        <dbReference type="EMBL" id="TSD58630.1"/>
    </source>
</evidence>
<dbReference type="PRINTS" id="PR00113">
    <property type="entry name" value="ALKPHPHTASE"/>
</dbReference>
<comment type="cofactor">
    <cofactor evidence="3">
        <name>Zn(2+)</name>
        <dbReference type="ChEBI" id="CHEBI:29105"/>
    </cofactor>
    <text evidence="3">Binds 2 Zn(2+) ions.</text>
</comment>
<gene>
    <name evidence="8" type="primary">phoA</name>
    <name evidence="8" type="ORF">FNM00_14150</name>
</gene>
<proteinExistence type="inferred from homology"/>
<comment type="similarity">
    <text evidence="5">Belongs to the alkaline phosphatase family.</text>
</comment>
<feature type="region of interest" description="Disordered" evidence="6">
    <location>
        <begin position="554"/>
        <end position="588"/>
    </location>
</feature>
<evidence type="ECO:0000256" key="6">
    <source>
        <dbReference type="SAM" id="MobiDB-lite"/>
    </source>
</evidence>
<dbReference type="CDD" id="cd16012">
    <property type="entry name" value="ALP"/>
    <property type="match status" value="1"/>
</dbReference>
<feature type="compositionally biased region" description="Gly residues" evidence="6">
    <location>
        <begin position="559"/>
        <end position="569"/>
    </location>
</feature>
<keyword evidence="7" id="KW-0812">Transmembrane</keyword>
<dbReference type="SMART" id="SM00098">
    <property type="entry name" value="alkPPc"/>
    <property type="match status" value="1"/>
</dbReference>
<comment type="cofactor">
    <cofactor evidence="3">
        <name>Mg(2+)</name>
        <dbReference type="ChEBI" id="CHEBI:18420"/>
    </cofactor>
    <text evidence="3">Binds 1 Mg(2+) ion.</text>
</comment>
<feature type="binding site" evidence="3">
    <location>
        <position position="430"/>
    </location>
    <ligand>
        <name>Zn(2+)</name>
        <dbReference type="ChEBI" id="CHEBI:29105"/>
        <label>2</label>
    </ligand>
</feature>
<feature type="binding site" evidence="3">
    <location>
        <position position="176"/>
    </location>
    <ligand>
        <name>Mg(2+)</name>
        <dbReference type="ChEBI" id="CHEBI:18420"/>
    </ligand>
</feature>
<keyword evidence="3" id="KW-0460">Magnesium</keyword>
<keyword evidence="3" id="KW-0862">Zinc</keyword>
<feature type="active site" description="Phosphoserine intermediate" evidence="2">
    <location>
        <position position="123"/>
    </location>
</feature>